<dbReference type="STRING" id="1561998.A0A1I7UNT8"/>
<feature type="compositionally biased region" description="Basic and acidic residues" evidence="1">
    <location>
        <begin position="374"/>
        <end position="385"/>
    </location>
</feature>
<dbReference type="AlphaFoldDB" id="A0A1I7UNT8"/>
<dbReference type="eggNOG" id="ENOG502RT8B">
    <property type="taxonomic scope" value="Eukaryota"/>
</dbReference>
<dbReference type="PANTHER" id="PTHR21504:SF1">
    <property type="entry name" value="IG-LIKE DOMAIN-CONTAINING PROTEIN-RELATED"/>
    <property type="match status" value="1"/>
</dbReference>
<dbReference type="WBParaSite" id="Csp11.Scaffold630.g17841.t1">
    <property type="protein sequence ID" value="Csp11.Scaffold630.g17841.t1"/>
    <property type="gene ID" value="Csp11.Scaffold630.g17841"/>
</dbReference>
<reference evidence="3" key="1">
    <citation type="submission" date="2016-11" db="UniProtKB">
        <authorList>
            <consortium name="WormBaseParasite"/>
        </authorList>
    </citation>
    <scope>IDENTIFICATION</scope>
</reference>
<proteinExistence type="predicted"/>
<sequence>MAQPSRPPGLLTPPPKLIISKCTVSKRAVIGVLRPNKSYYLYDFDSNKSQLIPHICSCQLKVTEADLKPLYSERHKGTSSTVIFVYNQVSNKVEQYVCRDEMYRLEQVENTGLVFNPSAVSQSNTIAILRGHRTNEFVVVEKDSNGKLRKCLDEGGRISQLGPREVITVIGKQVKKIEENRVREDGNRYEKEEDSDYSDYGDYYEEDEEDQEYYNHIDSLPQFNLTVSRNTQVVYAFNYLSKDYETFCYDEKTGDFLPIDCFPDPKHVVESHLYPKYVELDSNKKTIIHVYNSFNRKMEKYWFDLKNNCFEQVSYPKLVYDPSKNTTANTVCLCFHQQRVIILMRDSEGRMKKEEHCSVKQRFVPMPPSTVKTFIEKRKKQDEEKKKKRKRTYSDDSSARSSPKRKEITPSPESWATLENEVSGIDLENEDPKESDPVDSSKKQ</sequence>
<protein>
    <submittedName>
        <fullName evidence="3">Uncharacterized protein</fullName>
    </submittedName>
</protein>
<feature type="compositionally biased region" description="Basic and acidic residues" evidence="1">
    <location>
        <begin position="430"/>
        <end position="444"/>
    </location>
</feature>
<name>A0A1I7UNT8_9PELO</name>
<dbReference type="GO" id="GO:0006914">
    <property type="term" value="P:autophagy"/>
    <property type="evidence" value="ECO:0007669"/>
    <property type="project" value="InterPro"/>
</dbReference>
<dbReference type="PANTHER" id="PTHR21504">
    <property type="entry name" value="IG-LIKE DOMAIN-CONTAINING PROTEIN-RELATED-RELATED"/>
    <property type="match status" value="1"/>
</dbReference>
<keyword evidence="2" id="KW-1185">Reference proteome</keyword>
<feature type="region of interest" description="Disordered" evidence="1">
    <location>
        <begin position="370"/>
        <end position="444"/>
    </location>
</feature>
<evidence type="ECO:0000256" key="1">
    <source>
        <dbReference type="SAM" id="MobiDB-lite"/>
    </source>
</evidence>
<organism evidence="2 3">
    <name type="scientific">Caenorhabditis tropicalis</name>
    <dbReference type="NCBI Taxonomy" id="1561998"/>
    <lineage>
        <taxon>Eukaryota</taxon>
        <taxon>Metazoa</taxon>
        <taxon>Ecdysozoa</taxon>
        <taxon>Nematoda</taxon>
        <taxon>Chromadorea</taxon>
        <taxon>Rhabditida</taxon>
        <taxon>Rhabditina</taxon>
        <taxon>Rhabditomorpha</taxon>
        <taxon>Rhabditoidea</taxon>
        <taxon>Rhabditidae</taxon>
        <taxon>Peloderinae</taxon>
        <taxon>Caenorhabditis</taxon>
    </lineage>
</organism>
<feature type="compositionally biased region" description="Basic and acidic residues" evidence="1">
    <location>
        <begin position="392"/>
        <end position="408"/>
    </location>
</feature>
<dbReference type="Proteomes" id="UP000095282">
    <property type="component" value="Unplaced"/>
</dbReference>
<evidence type="ECO:0000313" key="3">
    <source>
        <dbReference type="WBParaSite" id="Csp11.Scaffold630.g17841.t1"/>
    </source>
</evidence>
<accession>A0A1I7UNT8</accession>
<dbReference type="InterPro" id="IPR039908">
    <property type="entry name" value="Sepa-1"/>
</dbReference>
<evidence type="ECO:0000313" key="2">
    <source>
        <dbReference type="Proteomes" id="UP000095282"/>
    </source>
</evidence>